<keyword evidence="2" id="KW-1185">Reference proteome</keyword>
<organism evidence="1 2">
    <name type="scientific">Tanacetum coccineum</name>
    <dbReference type="NCBI Taxonomy" id="301880"/>
    <lineage>
        <taxon>Eukaryota</taxon>
        <taxon>Viridiplantae</taxon>
        <taxon>Streptophyta</taxon>
        <taxon>Embryophyta</taxon>
        <taxon>Tracheophyta</taxon>
        <taxon>Spermatophyta</taxon>
        <taxon>Magnoliopsida</taxon>
        <taxon>eudicotyledons</taxon>
        <taxon>Gunneridae</taxon>
        <taxon>Pentapetalae</taxon>
        <taxon>asterids</taxon>
        <taxon>campanulids</taxon>
        <taxon>Asterales</taxon>
        <taxon>Asteraceae</taxon>
        <taxon>Asteroideae</taxon>
        <taxon>Anthemideae</taxon>
        <taxon>Anthemidinae</taxon>
        <taxon>Tanacetum</taxon>
    </lineage>
</organism>
<accession>A0ABQ4ZPZ3</accession>
<gene>
    <name evidence="1" type="ORF">Tco_0774955</name>
</gene>
<dbReference type="EMBL" id="BQNB010011573">
    <property type="protein sequence ID" value="GJS92319.1"/>
    <property type="molecule type" value="Genomic_DNA"/>
</dbReference>
<evidence type="ECO:0000313" key="2">
    <source>
        <dbReference type="Proteomes" id="UP001151760"/>
    </source>
</evidence>
<sequence>MSNPATLDEAFSLARAAEARFTNQQLWELLRSYPLTLGEAFFRARINEARFEDENNQAVDTNIGDPYVKDKQEVKKADDQEIKNIKDDEGKIVEDQQVSEADDDTNNDGFGCSLPSHKRVDLTVEDVVFENIKSDLKKDEDEQDRVRLMDRFPRLFHLDRCKEGVVADKGRWAEGTWRWVWDWVRESRGRVVGELEALEQTMSNTSITLNCRDTWKWVLDDSGTFSVKALSWKLSKSTLVIIIARRRGIILFPKR</sequence>
<dbReference type="Proteomes" id="UP001151760">
    <property type="component" value="Unassembled WGS sequence"/>
</dbReference>
<reference evidence="1" key="1">
    <citation type="journal article" date="2022" name="Int. J. Mol. Sci.">
        <title>Draft Genome of Tanacetum Coccineum: Genomic Comparison of Closely Related Tanacetum-Family Plants.</title>
        <authorList>
            <person name="Yamashiro T."/>
            <person name="Shiraishi A."/>
            <person name="Nakayama K."/>
            <person name="Satake H."/>
        </authorList>
    </citation>
    <scope>NUCLEOTIDE SEQUENCE</scope>
</reference>
<name>A0ABQ4ZPZ3_9ASTR</name>
<protein>
    <submittedName>
        <fullName evidence="1">Uncharacterized protein</fullName>
    </submittedName>
</protein>
<evidence type="ECO:0000313" key="1">
    <source>
        <dbReference type="EMBL" id="GJS92319.1"/>
    </source>
</evidence>
<proteinExistence type="predicted"/>
<comment type="caution">
    <text evidence="1">The sequence shown here is derived from an EMBL/GenBank/DDBJ whole genome shotgun (WGS) entry which is preliminary data.</text>
</comment>
<reference evidence="1" key="2">
    <citation type="submission" date="2022-01" db="EMBL/GenBank/DDBJ databases">
        <authorList>
            <person name="Yamashiro T."/>
            <person name="Shiraishi A."/>
            <person name="Satake H."/>
            <person name="Nakayama K."/>
        </authorList>
    </citation>
    <scope>NUCLEOTIDE SEQUENCE</scope>
</reference>